<dbReference type="Proteomes" id="UP000831782">
    <property type="component" value="Chromosome"/>
</dbReference>
<keyword evidence="5" id="KW-0547">Nucleotide-binding</keyword>
<evidence type="ECO:0000259" key="9">
    <source>
        <dbReference type="PROSITE" id="PS00794"/>
    </source>
</evidence>
<dbReference type="InterPro" id="IPR035907">
    <property type="entry name" value="Hppk_sf"/>
</dbReference>
<sequence>MKAYVALGSNIQPRVSYLNKAIQLLANHDKIQVTHQSPIYETDPVGFVEQGQFLNMVLEIETELEPTLLLDVCQRIERKLGRRREIRWGPRTIDLDILLYDQEEVETERLVLPHPRLQERAFVLIPLADIRPYLYITYFDQTVSELLTTLPVQDKEGVVRWQQTNGVRESKPFEN</sequence>
<evidence type="ECO:0000256" key="1">
    <source>
        <dbReference type="ARBA" id="ARBA00000198"/>
    </source>
</evidence>
<comment type="pathway">
    <text evidence="2">Cofactor biosynthesis; tetrahydrofolate biosynthesis; 2-amino-4-hydroxy-6-hydroxymethyl-7,8-dihydropteridine diphosphate from 7,8-dihydroneopterin triphosphate: step 4/4.</text>
</comment>
<dbReference type="Gene3D" id="3.30.70.560">
    <property type="entry name" value="7,8-Dihydro-6-hydroxymethylpterin-pyrophosphokinase HPPK"/>
    <property type="match status" value="1"/>
</dbReference>
<evidence type="ECO:0000256" key="8">
    <source>
        <dbReference type="ARBA" id="ARBA00022909"/>
    </source>
</evidence>
<dbReference type="NCBIfam" id="TIGR01498">
    <property type="entry name" value="folK"/>
    <property type="match status" value="1"/>
</dbReference>
<evidence type="ECO:0000256" key="4">
    <source>
        <dbReference type="ARBA" id="ARBA00022679"/>
    </source>
</evidence>
<dbReference type="InterPro" id="IPR000550">
    <property type="entry name" value="Hppk"/>
</dbReference>
<accession>A0ABY4EYY6</accession>
<keyword evidence="7" id="KW-0067">ATP-binding</keyword>
<protein>
    <recommendedName>
        <fullName evidence="3">2-amino-4-hydroxy-6-hydroxymethyldihydropteridine diphosphokinase</fullName>
        <ecNumber evidence="3">2.7.6.3</ecNumber>
    </recommendedName>
</protein>
<keyword evidence="8" id="KW-0289">Folate biosynthesis</keyword>
<dbReference type="SUPFAM" id="SSF55083">
    <property type="entry name" value="6-hydroxymethyl-7,8-dihydropterin pyrophosphokinase, HPPK"/>
    <property type="match status" value="1"/>
</dbReference>
<gene>
    <name evidence="10" type="primary">folK</name>
    <name evidence="10" type="ORF">MUN88_05210</name>
</gene>
<comment type="catalytic activity">
    <reaction evidence="1">
        <text>6-hydroxymethyl-7,8-dihydropterin + ATP = (7,8-dihydropterin-6-yl)methyl diphosphate + AMP + H(+)</text>
        <dbReference type="Rhea" id="RHEA:11412"/>
        <dbReference type="ChEBI" id="CHEBI:15378"/>
        <dbReference type="ChEBI" id="CHEBI:30616"/>
        <dbReference type="ChEBI" id="CHEBI:44841"/>
        <dbReference type="ChEBI" id="CHEBI:72950"/>
        <dbReference type="ChEBI" id="CHEBI:456215"/>
        <dbReference type="EC" id="2.7.6.3"/>
    </reaction>
</comment>
<evidence type="ECO:0000256" key="5">
    <source>
        <dbReference type="ARBA" id="ARBA00022741"/>
    </source>
</evidence>
<dbReference type="PANTHER" id="PTHR43071">
    <property type="entry name" value="2-AMINO-4-HYDROXY-6-HYDROXYMETHYLDIHYDROPTERIDINE PYROPHOSPHOKINASE"/>
    <property type="match status" value="1"/>
</dbReference>
<dbReference type="RefSeq" id="WP_244721705.1">
    <property type="nucleotide sequence ID" value="NZ_CP095072.1"/>
</dbReference>
<dbReference type="Pfam" id="PF01288">
    <property type="entry name" value="HPPK"/>
    <property type="match status" value="1"/>
</dbReference>
<organism evidence="10 11">
    <name type="scientific">Gracilibacillus caseinilyticus</name>
    <dbReference type="NCBI Taxonomy" id="2932256"/>
    <lineage>
        <taxon>Bacteria</taxon>
        <taxon>Bacillati</taxon>
        <taxon>Bacillota</taxon>
        <taxon>Bacilli</taxon>
        <taxon>Bacillales</taxon>
        <taxon>Bacillaceae</taxon>
        <taxon>Gracilibacillus</taxon>
    </lineage>
</organism>
<reference evidence="10 11" key="1">
    <citation type="submission" date="2022-04" db="EMBL/GenBank/DDBJ databases">
        <title>Gracilibacillus sp. isolated from saltern.</title>
        <authorList>
            <person name="Won M."/>
            <person name="Lee C.-M."/>
            <person name="Woen H.-Y."/>
            <person name="Kwon S.-W."/>
        </authorList>
    </citation>
    <scope>NUCLEOTIDE SEQUENCE [LARGE SCALE GENOMIC DNA]</scope>
    <source>
        <strain evidence="10 11">SSWR10-1</strain>
    </source>
</reference>
<dbReference type="EMBL" id="CP095072">
    <property type="protein sequence ID" value="UOQ49489.1"/>
    <property type="molecule type" value="Genomic_DNA"/>
</dbReference>
<dbReference type="PROSITE" id="PS00794">
    <property type="entry name" value="HPPK"/>
    <property type="match status" value="1"/>
</dbReference>
<evidence type="ECO:0000313" key="10">
    <source>
        <dbReference type="EMBL" id="UOQ49489.1"/>
    </source>
</evidence>
<keyword evidence="11" id="KW-1185">Reference proteome</keyword>
<feature type="domain" description="7,8-dihydro-6-hydroxymethylpterin-pyrophosphokinase" evidence="9">
    <location>
        <begin position="87"/>
        <end position="98"/>
    </location>
</feature>
<dbReference type="GO" id="GO:0003848">
    <property type="term" value="F:2-amino-4-hydroxy-6-hydroxymethyldihydropteridine diphosphokinase activity"/>
    <property type="evidence" value="ECO:0007669"/>
    <property type="project" value="UniProtKB-EC"/>
</dbReference>
<evidence type="ECO:0000256" key="2">
    <source>
        <dbReference type="ARBA" id="ARBA00005051"/>
    </source>
</evidence>
<evidence type="ECO:0000256" key="7">
    <source>
        <dbReference type="ARBA" id="ARBA00022840"/>
    </source>
</evidence>
<dbReference type="PANTHER" id="PTHR43071:SF1">
    <property type="entry name" value="2-AMINO-4-HYDROXY-6-HYDROXYMETHYLDIHYDROPTERIDINE PYROPHOSPHOKINASE"/>
    <property type="match status" value="1"/>
</dbReference>
<evidence type="ECO:0000256" key="3">
    <source>
        <dbReference type="ARBA" id="ARBA00013253"/>
    </source>
</evidence>
<proteinExistence type="predicted"/>
<evidence type="ECO:0000256" key="6">
    <source>
        <dbReference type="ARBA" id="ARBA00022777"/>
    </source>
</evidence>
<dbReference type="EC" id="2.7.6.3" evidence="3"/>
<keyword evidence="6" id="KW-0418">Kinase</keyword>
<keyword evidence="4 10" id="KW-0808">Transferase</keyword>
<dbReference type="CDD" id="cd00483">
    <property type="entry name" value="HPPK"/>
    <property type="match status" value="1"/>
</dbReference>
<name>A0ABY4EYY6_9BACI</name>
<evidence type="ECO:0000313" key="11">
    <source>
        <dbReference type="Proteomes" id="UP000831782"/>
    </source>
</evidence>